<keyword evidence="2" id="KW-1185">Reference proteome</keyword>
<dbReference type="EMBL" id="JBBPBK010000011">
    <property type="protein sequence ID" value="KAK9275591.1"/>
    <property type="molecule type" value="Genomic_DNA"/>
</dbReference>
<reference evidence="1 2" key="1">
    <citation type="journal article" date="2024" name="Plant J.">
        <title>Genome sequences and population genomics reveal climatic adaptation and genomic divergence between two closely related sweetgum species.</title>
        <authorList>
            <person name="Xu W.Q."/>
            <person name="Ren C.Q."/>
            <person name="Zhang X.Y."/>
            <person name="Comes H.P."/>
            <person name="Liu X.H."/>
            <person name="Li Y.G."/>
            <person name="Kettle C.J."/>
            <person name="Jalonen R."/>
            <person name="Gaisberger H."/>
            <person name="Ma Y.Z."/>
            <person name="Qiu Y.X."/>
        </authorList>
    </citation>
    <scope>NUCLEOTIDE SEQUENCE [LARGE SCALE GENOMIC DNA]</scope>
    <source>
        <strain evidence="1">Hangzhou</strain>
    </source>
</reference>
<proteinExistence type="predicted"/>
<dbReference type="PANTHER" id="PTHR31446">
    <property type="entry name" value="ACID PHOSPHATASE/VANADIUM-DEPENDENT HALOPEROXIDASE-RELATED PROTEIN"/>
    <property type="match status" value="1"/>
</dbReference>
<evidence type="ECO:0000313" key="1">
    <source>
        <dbReference type="EMBL" id="KAK9275591.1"/>
    </source>
</evidence>
<dbReference type="Pfam" id="PF02681">
    <property type="entry name" value="DUF212"/>
    <property type="match status" value="1"/>
</dbReference>
<dbReference type="InterPro" id="IPR003832">
    <property type="entry name" value="DUF212"/>
</dbReference>
<dbReference type="Proteomes" id="UP001415857">
    <property type="component" value="Unassembled WGS sequence"/>
</dbReference>
<name>A0AAP0WQV1_LIQFO</name>
<sequence>MSLQCVTFPSGPLPCNSAKKQSLIIYKDLLSFPQAHPKSCSSIRLRLGLEDVAQIAHNKVLIAAAVSAAIGQLSKPFTSSIFYGKISISRRPFRLEASLQPIPLGFTDSIFGMTVVYACLVMYDAQGVRREVGNHARTLNGILLPKTKVNSISSKEMDDLLDSKPGRSSSLDSESLGPLLSEETISSHTPKPAPVLVRSANGARQVLMSSGVEEGSENATRSPTTLKEAIGHTEVEVIAGAMLGFFVSLAVYTIM</sequence>
<protein>
    <submittedName>
        <fullName evidence="1">Uncharacterized protein</fullName>
    </submittedName>
</protein>
<dbReference type="AlphaFoldDB" id="A0AAP0WQV1"/>
<comment type="caution">
    <text evidence="1">The sequence shown here is derived from an EMBL/GenBank/DDBJ whole genome shotgun (WGS) entry which is preliminary data.</text>
</comment>
<evidence type="ECO:0000313" key="2">
    <source>
        <dbReference type="Proteomes" id="UP001415857"/>
    </source>
</evidence>
<gene>
    <name evidence="1" type="ORF">L1049_022858</name>
</gene>
<dbReference type="PANTHER" id="PTHR31446:SF2">
    <property type="entry name" value="ACID PHOSPHATASE_VANADIUM-DEPENDENT HALOPEROXIDASE-RELATED PROTEIN"/>
    <property type="match status" value="1"/>
</dbReference>
<organism evidence="1 2">
    <name type="scientific">Liquidambar formosana</name>
    <name type="common">Formosan gum</name>
    <dbReference type="NCBI Taxonomy" id="63359"/>
    <lineage>
        <taxon>Eukaryota</taxon>
        <taxon>Viridiplantae</taxon>
        <taxon>Streptophyta</taxon>
        <taxon>Embryophyta</taxon>
        <taxon>Tracheophyta</taxon>
        <taxon>Spermatophyta</taxon>
        <taxon>Magnoliopsida</taxon>
        <taxon>eudicotyledons</taxon>
        <taxon>Gunneridae</taxon>
        <taxon>Pentapetalae</taxon>
        <taxon>Saxifragales</taxon>
        <taxon>Altingiaceae</taxon>
        <taxon>Liquidambar</taxon>
    </lineage>
</organism>
<accession>A0AAP0WQV1</accession>